<organism evidence="5 6">
    <name type="scientific">Ilex paraguariensis</name>
    <name type="common">yerba mate</name>
    <dbReference type="NCBI Taxonomy" id="185542"/>
    <lineage>
        <taxon>Eukaryota</taxon>
        <taxon>Viridiplantae</taxon>
        <taxon>Streptophyta</taxon>
        <taxon>Embryophyta</taxon>
        <taxon>Tracheophyta</taxon>
        <taxon>Spermatophyta</taxon>
        <taxon>Magnoliopsida</taxon>
        <taxon>eudicotyledons</taxon>
        <taxon>Gunneridae</taxon>
        <taxon>Pentapetalae</taxon>
        <taxon>asterids</taxon>
        <taxon>campanulids</taxon>
        <taxon>Aquifoliales</taxon>
        <taxon>Aquifoliaceae</taxon>
        <taxon>Ilex</taxon>
    </lineage>
</organism>
<dbReference type="Proteomes" id="UP001642360">
    <property type="component" value="Unassembled WGS sequence"/>
</dbReference>
<sequence>MESYNEARAENHSCKASKLEERCRNQLDEKRAELHKTKQELKRAKDDAMQSWLDSRPLIDELEKLQSGLASEQNRSTTSNVVILELESQLKTTNMSIRSRKEIELKVRTMITQLNQYLDETRQEMEQIKQKTDEERRARSKLRQVLRLRRQTLGTLQLTLGAVQLESEAFGASTAEALRYTISQMENNPVQLTQEDYSALTRRAKEETSLADWRVSVAMEQKLSAQESRKLKEVNSSNRSTKNKMKGLMNGDGNSAKGEEEGSRTSKGAQINTGHAFPKARAIPPAEASKRNPRQLRGSKTTNKKILLKRKKPSIFVQIRSFLVRKITRLFA</sequence>
<dbReference type="PANTHER" id="PTHR32054">
    <property type="entry name" value="HEAVY CHAIN, PUTATIVE, EXPRESSED-RELATED-RELATED"/>
    <property type="match status" value="1"/>
</dbReference>
<dbReference type="PANTHER" id="PTHR32054:SF70">
    <property type="entry name" value="OS07G0620100 PROTEIN"/>
    <property type="match status" value="1"/>
</dbReference>
<proteinExistence type="inferred from homology"/>
<evidence type="ECO:0000256" key="2">
    <source>
        <dbReference type="ARBA" id="ARBA00023054"/>
    </source>
</evidence>
<evidence type="ECO:0000313" key="6">
    <source>
        <dbReference type="Proteomes" id="UP001642360"/>
    </source>
</evidence>
<dbReference type="Pfam" id="PF05701">
    <property type="entry name" value="WEMBL"/>
    <property type="match status" value="1"/>
</dbReference>
<feature type="coiled-coil region" evidence="3">
    <location>
        <begin position="111"/>
        <end position="145"/>
    </location>
</feature>
<evidence type="ECO:0000256" key="4">
    <source>
        <dbReference type="SAM" id="MobiDB-lite"/>
    </source>
</evidence>
<keyword evidence="2 3" id="KW-0175">Coiled coil</keyword>
<dbReference type="AlphaFoldDB" id="A0ABC8TEA4"/>
<name>A0ABC8TEA4_9AQUA</name>
<comment type="similarity">
    <text evidence="1">Belongs to the WEB family.</text>
</comment>
<gene>
    <name evidence="5" type="ORF">ILEXP_LOCUS35672</name>
</gene>
<accession>A0ABC8TEA4</accession>
<evidence type="ECO:0000313" key="5">
    <source>
        <dbReference type="EMBL" id="CAK9166452.1"/>
    </source>
</evidence>
<dbReference type="InterPro" id="IPR008545">
    <property type="entry name" value="Web"/>
</dbReference>
<reference evidence="5 6" key="1">
    <citation type="submission" date="2024-02" db="EMBL/GenBank/DDBJ databases">
        <authorList>
            <person name="Vignale AGUSTIN F."/>
            <person name="Sosa J E."/>
            <person name="Modenutti C."/>
        </authorList>
    </citation>
    <scope>NUCLEOTIDE SEQUENCE [LARGE SCALE GENOMIC DNA]</scope>
</reference>
<comment type="caution">
    <text evidence="5">The sequence shown here is derived from an EMBL/GenBank/DDBJ whole genome shotgun (WGS) entry which is preliminary data.</text>
</comment>
<protein>
    <submittedName>
        <fullName evidence="5">Uncharacterized protein</fullName>
    </submittedName>
</protein>
<feature type="region of interest" description="Disordered" evidence="4">
    <location>
        <begin position="224"/>
        <end position="305"/>
    </location>
</feature>
<evidence type="ECO:0000256" key="3">
    <source>
        <dbReference type="SAM" id="Coils"/>
    </source>
</evidence>
<dbReference type="EMBL" id="CAUOFW020004613">
    <property type="protein sequence ID" value="CAK9166452.1"/>
    <property type="molecule type" value="Genomic_DNA"/>
</dbReference>
<keyword evidence="6" id="KW-1185">Reference proteome</keyword>
<evidence type="ECO:0000256" key="1">
    <source>
        <dbReference type="ARBA" id="ARBA00005485"/>
    </source>
</evidence>
<feature type="coiled-coil region" evidence="3">
    <location>
        <begin position="9"/>
        <end position="51"/>
    </location>
</feature>